<keyword evidence="3" id="KW-1185">Reference proteome</keyword>
<proteinExistence type="predicted"/>
<evidence type="ECO:0000256" key="1">
    <source>
        <dbReference type="SAM" id="SignalP"/>
    </source>
</evidence>
<dbReference type="AlphaFoldDB" id="A0A934IRX6"/>
<reference evidence="2" key="1">
    <citation type="submission" date="2020-12" db="EMBL/GenBank/DDBJ databases">
        <title>Bacterial taxonomy.</title>
        <authorList>
            <person name="Pan X."/>
        </authorList>
    </citation>
    <scope>NUCLEOTIDE SEQUENCE</scope>
    <source>
        <strain evidence="2">B2012</strain>
    </source>
</reference>
<evidence type="ECO:0000313" key="3">
    <source>
        <dbReference type="Proteomes" id="UP000609531"/>
    </source>
</evidence>
<accession>A0A934IRX6</accession>
<feature type="chain" id="PRO_5037106573" evidence="1">
    <location>
        <begin position="24"/>
        <end position="607"/>
    </location>
</feature>
<dbReference type="Proteomes" id="UP000609531">
    <property type="component" value="Unassembled WGS sequence"/>
</dbReference>
<keyword evidence="1" id="KW-0732">Signal</keyword>
<feature type="signal peptide" evidence="1">
    <location>
        <begin position="1"/>
        <end position="23"/>
    </location>
</feature>
<gene>
    <name evidence="2" type="ORF">JCR33_15575</name>
</gene>
<evidence type="ECO:0000313" key="2">
    <source>
        <dbReference type="EMBL" id="MBJ3777127.1"/>
    </source>
</evidence>
<dbReference type="InterPro" id="IPR011048">
    <property type="entry name" value="Haem_d1_sf"/>
</dbReference>
<organism evidence="2 3">
    <name type="scientific">Acuticoccus mangrovi</name>
    <dbReference type="NCBI Taxonomy" id="2796142"/>
    <lineage>
        <taxon>Bacteria</taxon>
        <taxon>Pseudomonadati</taxon>
        <taxon>Pseudomonadota</taxon>
        <taxon>Alphaproteobacteria</taxon>
        <taxon>Hyphomicrobiales</taxon>
        <taxon>Amorphaceae</taxon>
        <taxon>Acuticoccus</taxon>
    </lineage>
</organism>
<protein>
    <submittedName>
        <fullName evidence="2">Uncharacterized protein</fullName>
    </submittedName>
</protein>
<name>A0A934IRX6_9HYPH</name>
<sequence>MRLPQVAVAGALLAVATGPAATAQPAAKIDPSFAATLTAEVSLFDPAKRTPVDRARSGAPIGITVRLTDPVTGAPITDEHLAGWIRPVAASNSPCREAARSYFVSSGRLPSGATDLDRSLYALRHEDGTVSIVDWEKSIASANILAIARVPGRGGALAARRASYTFLAETSDGPPVAIPAMADTTPHPLAGLGAAHHHILTPTGWLAADRTLETPHGQRLTLPVPVTALVPTFPDSDGIERGVLATLADGTVVPVHADGTAAPAIHGVAATTGAAYAPAAEAAIFVDGTTTLTIDYGRRSRIATSLPAPADRVLVHPDGDFAVAWSDSAPTFSIIEVATGTVTQAVELNAPPTDQPIREVAFAGRSAFALLERLDFVLVVDLAQARRGEPAAVRPVRIGPPVGAVTPDQGPFLIESARGHAGGVVLVLHPDLSAAFPVKEESGNATAAMNGFRVRAGRPVGLAELEGGFEEVAPGRYEAVSIVASGGDHEVVVSGGIGRFSACAAFPVEGGGTAPPAFRLLADEATPGTLRLTIVDTDGNPQRWPAPYRVRLQALGSHWRHMATAVPDGDGHVAHLGASPSGPLVATFAEALPTPIVIAPAQVRRKP</sequence>
<dbReference type="EMBL" id="JAEKJA010000012">
    <property type="protein sequence ID" value="MBJ3777127.1"/>
    <property type="molecule type" value="Genomic_DNA"/>
</dbReference>
<comment type="caution">
    <text evidence="2">The sequence shown here is derived from an EMBL/GenBank/DDBJ whole genome shotgun (WGS) entry which is preliminary data.</text>
</comment>
<dbReference type="SUPFAM" id="SSF51004">
    <property type="entry name" value="C-terminal (heme d1) domain of cytochrome cd1-nitrite reductase"/>
    <property type="match status" value="1"/>
</dbReference>
<dbReference type="RefSeq" id="WP_198883022.1">
    <property type="nucleotide sequence ID" value="NZ_JAEKJA010000012.1"/>
</dbReference>